<dbReference type="AlphaFoldDB" id="A0A7C9A6M1"/>
<organism evidence="1">
    <name type="scientific">Opuntia streptacantha</name>
    <name type="common">Prickly pear cactus</name>
    <name type="synonym">Opuntia cardona</name>
    <dbReference type="NCBI Taxonomy" id="393608"/>
    <lineage>
        <taxon>Eukaryota</taxon>
        <taxon>Viridiplantae</taxon>
        <taxon>Streptophyta</taxon>
        <taxon>Embryophyta</taxon>
        <taxon>Tracheophyta</taxon>
        <taxon>Spermatophyta</taxon>
        <taxon>Magnoliopsida</taxon>
        <taxon>eudicotyledons</taxon>
        <taxon>Gunneridae</taxon>
        <taxon>Pentapetalae</taxon>
        <taxon>Caryophyllales</taxon>
        <taxon>Cactineae</taxon>
        <taxon>Cactaceae</taxon>
        <taxon>Opuntioideae</taxon>
        <taxon>Opuntia</taxon>
    </lineage>
</organism>
<reference evidence="1" key="2">
    <citation type="submission" date="2020-07" db="EMBL/GenBank/DDBJ databases">
        <authorList>
            <person name="Vera ALvarez R."/>
            <person name="Arias-Moreno D.M."/>
            <person name="Jimenez-Jacinto V."/>
            <person name="Jimenez-Bremont J.F."/>
            <person name="Swaminathan K."/>
            <person name="Moose S.P."/>
            <person name="Guerrero-Gonzalez M.L."/>
            <person name="Marino-Ramirez L."/>
            <person name="Landsman D."/>
            <person name="Rodriguez-Kessler M."/>
            <person name="Delgado-Sanchez P."/>
        </authorList>
    </citation>
    <scope>NUCLEOTIDE SEQUENCE</scope>
    <source>
        <tissue evidence="1">Cladode</tissue>
    </source>
</reference>
<accession>A0A7C9A6M1</accession>
<proteinExistence type="predicted"/>
<evidence type="ECO:0000313" key="1">
    <source>
        <dbReference type="EMBL" id="MBA4660274.1"/>
    </source>
</evidence>
<protein>
    <submittedName>
        <fullName evidence="1">Uncharacterized protein</fullName>
    </submittedName>
</protein>
<name>A0A7C9A6M1_OPUST</name>
<sequence>MTATEAKNIAKKPPAAAKDIKNETMTVLIVAAAKNSRKTRTPVIVSRVIVPTEITRSNRRKLPRRAQLRTFDPEVLEASRRRGRWSFKETLTLCNNDKEAKLLLGSGKKIEERRLETTTYKLSGSASPPRFLKSFVEL</sequence>
<reference evidence="1" key="1">
    <citation type="journal article" date="2013" name="J. Plant Res.">
        <title>Effect of fungi and light on seed germination of three Opuntia species from semiarid lands of central Mexico.</title>
        <authorList>
            <person name="Delgado-Sanchez P."/>
            <person name="Jimenez-Bremont J.F."/>
            <person name="Guerrero-Gonzalez Mde L."/>
            <person name="Flores J."/>
        </authorList>
    </citation>
    <scope>NUCLEOTIDE SEQUENCE</scope>
    <source>
        <tissue evidence="1">Cladode</tissue>
    </source>
</reference>
<dbReference type="EMBL" id="GISG01207055">
    <property type="protein sequence ID" value="MBA4660274.1"/>
    <property type="molecule type" value="Transcribed_RNA"/>
</dbReference>